<gene>
    <name evidence="3" type="ORF">BCR39DRAFT_535499</name>
</gene>
<dbReference type="AlphaFoldDB" id="A0A1Y2B0E9"/>
<dbReference type="STRING" id="71784.A0A1Y2B0E9"/>
<comment type="caution">
    <text evidence="3">The sequence shown here is derived from an EMBL/GenBank/DDBJ whole genome shotgun (WGS) entry which is preliminary data.</text>
</comment>
<feature type="region of interest" description="Disordered" evidence="1">
    <location>
        <begin position="442"/>
        <end position="471"/>
    </location>
</feature>
<reference evidence="3 4" key="1">
    <citation type="submission" date="2016-07" db="EMBL/GenBank/DDBJ databases">
        <title>Pervasive Adenine N6-methylation of Active Genes in Fungi.</title>
        <authorList>
            <consortium name="DOE Joint Genome Institute"/>
            <person name="Mondo S.J."/>
            <person name="Dannebaum R.O."/>
            <person name="Kuo R.C."/>
            <person name="Labutti K."/>
            <person name="Haridas S."/>
            <person name="Kuo A."/>
            <person name="Salamov A."/>
            <person name="Ahrendt S.R."/>
            <person name="Lipzen A."/>
            <person name="Sullivan W."/>
            <person name="Andreopoulos W.B."/>
            <person name="Clum A."/>
            <person name="Lindquist E."/>
            <person name="Daum C."/>
            <person name="Ramamoorthy G.K."/>
            <person name="Gryganskyi A."/>
            <person name="Culley D."/>
            <person name="Magnuson J.K."/>
            <person name="James T.Y."/>
            <person name="O'Malley M.A."/>
            <person name="Stajich J.E."/>
            <person name="Spatafora J.W."/>
            <person name="Visel A."/>
            <person name="Grigoriev I.V."/>
        </authorList>
    </citation>
    <scope>NUCLEOTIDE SEQUENCE [LARGE SCALE GENOMIC DNA]</scope>
    <source>
        <strain evidence="3 4">68-887.2</strain>
    </source>
</reference>
<keyword evidence="2" id="KW-0472">Membrane</keyword>
<keyword evidence="2" id="KW-0812">Transmembrane</keyword>
<protein>
    <recommendedName>
        <fullName evidence="5">Ubiquitin-like domain-containing protein</fullName>
    </recommendedName>
</protein>
<evidence type="ECO:0000256" key="1">
    <source>
        <dbReference type="SAM" id="MobiDB-lite"/>
    </source>
</evidence>
<evidence type="ECO:0000313" key="3">
    <source>
        <dbReference type="EMBL" id="ORY28318.1"/>
    </source>
</evidence>
<name>A0A1Y2B0E9_9TREE</name>
<evidence type="ECO:0008006" key="5">
    <source>
        <dbReference type="Google" id="ProtNLM"/>
    </source>
</evidence>
<organism evidence="3 4">
    <name type="scientific">Naematelia encephala</name>
    <dbReference type="NCBI Taxonomy" id="71784"/>
    <lineage>
        <taxon>Eukaryota</taxon>
        <taxon>Fungi</taxon>
        <taxon>Dikarya</taxon>
        <taxon>Basidiomycota</taxon>
        <taxon>Agaricomycotina</taxon>
        <taxon>Tremellomycetes</taxon>
        <taxon>Tremellales</taxon>
        <taxon>Naemateliaceae</taxon>
        <taxon>Naematelia</taxon>
    </lineage>
</organism>
<feature type="transmembrane region" description="Helical" evidence="2">
    <location>
        <begin position="528"/>
        <end position="548"/>
    </location>
</feature>
<feature type="compositionally biased region" description="Low complexity" evidence="1">
    <location>
        <begin position="445"/>
        <end position="468"/>
    </location>
</feature>
<proteinExistence type="predicted"/>
<accession>A0A1Y2B0E9</accession>
<dbReference type="EMBL" id="MCFC01000032">
    <property type="protein sequence ID" value="ORY28318.1"/>
    <property type="molecule type" value="Genomic_DNA"/>
</dbReference>
<dbReference type="InParanoid" id="A0A1Y2B0E9"/>
<feature type="region of interest" description="Disordered" evidence="1">
    <location>
        <begin position="1"/>
        <end position="43"/>
    </location>
</feature>
<keyword evidence="2" id="KW-1133">Transmembrane helix</keyword>
<sequence>MQADHPHPSDSSPLPTPSSPTLPTYHRHHPHRPTAPDVIDLDPLPALRRRITQPQQPPAEDTMRINIATPFADSGESSSRRKDGFAVPRSMRCMDLKDELGLGQFGDGMERWEREGMRVVWQGRIVRDEERLGDVVKDSRASAQVHTFHLVARRIATQSRPSMSAAQSYRSTAAPPSAQVETTPSFVLSSNTPTTATISALADTVHYLLFTARHHLCHLLSIPPLAWDATTPKPVVGQSKAQQAVMSVVRTFSEARQGSLEGWEAAFENDAEDIWNKLGRAGIEAEVRELWMNNVGRIWNEGEDGEVVTVELDNLPYQLHLPPLKISTPSQLVHLLQYLRITSLLPSLNAELELQTLMSLAPPPPPTRTIPAVPQPAQRQHLIPTITTATALSLALSAAKIAALIWMLCRGMKWDDFRLWIISGGAVGWWIGEAHHRLAHDRRQQAAAANPAEPQPVAAAGAQQGQPGPRRPMSNQGFWTWIIPLMHLDRDAVILRLPGRAHPELGDLEADLRANPVLLERMRRPSPILITHVVLPIYLWFITLFPAFEALRARAIRRRERAMRQLVNERSAGQLDDMGEPLVVLPQGLDVWGKAYYQRVIARGEGIDWEEERDAQRAMGIGEEEEMRGEGGLGLL</sequence>
<evidence type="ECO:0000313" key="4">
    <source>
        <dbReference type="Proteomes" id="UP000193986"/>
    </source>
</evidence>
<dbReference type="Proteomes" id="UP000193986">
    <property type="component" value="Unassembled WGS sequence"/>
</dbReference>
<evidence type="ECO:0000256" key="2">
    <source>
        <dbReference type="SAM" id="Phobius"/>
    </source>
</evidence>
<keyword evidence="4" id="KW-1185">Reference proteome</keyword>
<dbReference type="OrthoDB" id="21589at2759"/>